<reference evidence="2 3" key="1">
    <citation type="submission" date="2020-08" db="EMBL/GenBank/DDBJ databases">
        <title>Genomic Encyclopedia of Type Strains, Phase IV (KMG-IV): sequencing the most valuable type-strain genomes for metagenomic binning, comparative biology and taxonomic classification.</title>
        <authorList>
            <person name="Goeker M."/>
        </authorList>
    </citation>
    <scope>NUCLEOTIDE SEQUENCE [LARGE SCALE GENOMIC DNA]</scope>
    <source>
        <strain evidence="2 3">DSM 7051</strain>
    </source>
</reference>
<organism evidence="2 3">
    <name type="scientific">Aminobacter aganoensis</name>
    <dbReference type="NCBI Taxonomy" id="83264"/>
    <lineage>
        <taxon>Bacteria</taxon>
        <taxon>Pseudomonadati</taxon>
        <taxon>Pseudomonadota</taxon>
        <taxon>Alphaproteobacteria</taxon>
        <taxon>Hyphomicrobiales</taxon>
        <taxon>Phyllobacteriaceae</taxon>
        <taxon>Aminobacter</taxon>
    </lineage>
</organism>
<dbReference type="Proteomes" id="UP000536262">
    <property type="component" value="Unassembled WGS sequence"/>
</dbReference>
<comment type="caution">
    <text evidence="2">The sequence shown here is derived from an EMBL/GenBank/DDBJ whole genome shotgun (WGS) entry which is preliminary data.</text>
</comment>
<evidence type="ECO:0000256" key="1">
    <source>
        <dbReference type="SAM" id="MobiDB-lite"/>
    </source>
</evidence>
<gene>
    <name evidence="2" type="ORF">GGR00_003541</name>
</gene>
<dbReference type="EMBL" id="JACHOU010000009">
    <property type="protein sequence ID" value="MBB6355736.1"/>
    <property type="molecule type" value="Genomic_DNA"/>
</dbReference>
<evidence type="ECO:0000313" key="3">
    <source>
        <dbReference type="Proteomes" id="UP000536262"/>
    </source>
</evidence>
<sequence length="132" mass="14448">MKRQTRPFVVEVKKKRGDGARKQSIWGGLDLSAIAAEANNELPDSAPSQTEAKVMEPAAPENVAVAPSIIAPPRAQGYPDIEANDLAHAPGDVADIDPASPKPSRRRRGSTESLPRGQRWKRRLPEVLRRKK</sequence>
<feature type="compositionally biased region" description="Basic and acidic residues" evidence="1">
    <location>
        <begin position="123"/>
        <end position="132"/>
    </location>
</feature>
<evidence type="ECO:0000313" key="2">
    <source>
        <dbReference type="EMBL" id="MBB6355736.1"/>
    </source>
</evidence>
<dbReference type="AlphaFoldDB" id="A0A7X0F9R4"/>
<keyword evidence="3" id="KW-1185">Reference proteome</keyword>
<protein>
    <submittedName>
        <fullName evidence="2">Uncharacterized protein</fullName>
    </submittedName>
</protein>
<proteinExistence type="predicted"/>
<name>A0A7X0F9R4_9HYPH</name>
<feature type="region of interest" description="Disordered" evidence="1">
    <location>
        <begin position="73"/>
        <end position="132"/>
    </location>
</feature>
<dbReference type="RefSeq" id="WP_184700143.1">
    <property type="nucleotide sequence ID" value="NZ_BAABEG010000005.1"/>
</dbReference>
<accession>A0A7X0F9R4</accession>